<protein>
    <submittedName>
        <fullName evidence="1">Uncharacterized protein</fullName>
    </submittedName>
</protein>
<dbReference type="EMBL" id="JAGINW010000001">
    <property type="protein sequence ID" value="MBP2324123.1"/>
    <property type="molecule type" value="Genomic_DNA"/>
</dbReference>
<sequence>MRDRIGSCRTYPVSTRVTCGNVATVGGLSGTSEPYEG</sequence>
<keyword evidence="2" id="KW-1185">Reference proteome</keyword>
<evidence type="ECO:0000313" key="2">
    <source>
        <dbReference type="Proteomes" id="UP001519332"/>
    </source>
</evidence>
<gene>
    <name evidence="1" type="ORF">JOF56_004508</name>
</gene>
<organism evidence="1 2">
    <name type="scientific">Kibdelosporangium banguiense</name>
    <dbReference type="NCBI Taxonomy" id="1365924"/>
    <lineage>
        <taxon>Bacteria</taxon>
        <taxon>Bacillati</taxon>
        <taxon>Actinomycetota</taxon>
        <taxon>Actinomycetes</taxon>
        <taxon>Pseudonocardiales</taxon>
        <taxon>Pseudonocardiaceae</taxon>
        <taxon>Kibdelosporangium</taxon>
    </lineage>
</organism>
<accession>A0ABS4TI66</accession>
<comment type="caution">
    <text evidence="1">The sequence shown here is derived from an EMBL/GenBank/DDBJ whole genome shotgun (WGS) entry which is preliminary data.</text>
</comment>
<name>A0ABS4TI66_9PSEU</name>
<dbReference type="Proteomes" id="UP001519332">
    <property type="component" value="Unassembled WGS sequence"/>
</dbReference>
<evidence type="ECO:0000313" key="1">
    <source>
        <dbReference type="EMBL" id="MBP2324123.1"/>
    </source>
</evidence>
<reference evidence="1 2" key="1">
    <citation type="submission" date="2021-03" db="EMBL/GenBank/DDBJ databases">
        <title>Sequencing the genomes of 1000 actinobacteria strains.</title>
        <authorList>
            <person name="Klenk H.-P."/>
        </authorList>
    </citation>
    <scope>NUCLEOTIDE SEQUENCE [LARGE SCALE GENOMIC DNA]</scope>
    <source>
        <strain evidence="1 2">DSM 46670</strain>
    </source>
</reference>
<proteinExistence type="predicted"/>